<accession>A0A0A7GBW5</accession>
<evidence type="ECO:0000313" key="1">
    <source>
        <dbReference type="EMBL" id="AIY89545.1"/>
    </source>
</evidence>
<organism evidence="1 2">
    <name type="scientific">Geoglobus acetivorans</name>
    <dbReference type="NCBI Taxonomy" id="565033"/>
    <lineage>
        <taxon>Archaea</taxon>
        <taxon>Methanobacteriati</taxon>
        <taxon>Methanobacteriota</taxon>
        <taxon>Archaeoglobi</taxon>
        <taxon>Archaeoglobales</taxon>
        <taxon>Archaeoglobaceae</taxon>
        <taxon>Geoglobus</taxon>
    </lineage>
</organism>
<dbReference type="KEGG" id="gac:GACE_0491"/>
<sequence>MKNVSSDRGKKLSHFMIALSRLRKTLQKKGHKVSDAQIRLIMKDLSEMDGFGDTWWIPYSKQKEIFISVVRKYIKVSRSVVESVL</sequence>
<reference evidence="1 2" key="1">
    <citation type="journal article" date="2015" name="Appl. Environ. Microbiol.">
        <title>The Geoglobus acetivorans genome: Fe(III) reduction, acetate utilization, autotrophic growth, and degradation of aromatic compounds in a hyperthermophilic archaeon.</title>
        <authorList>
            <person name="Mardanov A.V."/>
            <person name="Slododkina G.B."/>
            <person name="Slobodkin A.I."/>
            <person name="Beletsky A.V."/>
            <person name="Gavrilov S.N."/>
            <person name="Kublanov I.V."/>
            <person name="Bonch-Osmolovskaya E.A."/>
            <person name="Skryabin K.G."/>
            <person name="Ravin N.V."/>
        </authorList>
    </citation>
    <scope>NUCLEOTIDE SEQUENCE [LARGE SCALE GENOMIC DNA]</scope>
    <source>
        <strain evidence="1 2">SBH6</strain>
    </source>
</reference>
<dbReference type="eggNOG" id="ENOG502N553">
    <property type="taxonomic scope" value="Archaea"/>
</dbReference>
<dbReference type="AlphaFoldDB" id="A0A0A7GBW5"/>
<dbReference type="HOGENOM" id="CLU_165224_0_0_2"/>
<dbReference type="EMBL" id="CP009552">
    <property type="protein sequence ID" value="AIY89545.1"/>
    <property type="molecule type" value="Genomic_DNA"/>
</dbReference>
<gene>
    <name evidence="1" type="ORF">GACE_0491</name>
</gene>
<protein>
    <submittedName>
        <fullName evidence="1">Uncharacterized protein</fullName>
    </submittedName>
</protein>
<dbReference type="Proteomes" id="UP000030624">
    <property type="component" value="Chromosome"/>
</dbReference>
<evidence type="ECO:0000313" key="2">
    <source>
        <dbReference type="Proteomes" id="UP000030624"/>
    </source>
</evidence>
<name>A0A0A7GBW5_GEOAI</name>
<proteinExistence type="predicted"/>